<dbReference type="Ensembl" id="ENSMMOT00000018291.1">
    <property type="protein sequence ID" value="ENSMMOP00000017998.1"/>
    <property type="gene ID" value="ENSMMOG00000013648.1"/>
</dbReference>
<keyword evidence="23" id="KW-1185">Reference proteome</keyword>
<feature type="transmembrane region" description="Helical" evidence="21">
    <location>
        <begin position="465"/>
        <end position="488"/>
    </location>
</feature>
<keyword evidence="8" id="KW-0769">Symport</keyword>
<dbReference type="GO" id="GO:0016324">
    <property type="term" value="C:apical plasma membrane"/>
    <property type="evidence" value="ECO:0007669"/>
    <property type="project" value="UniProtKB-SubCell"/>
</dbReference>
<evidence type="ECO:0000256" key="16">
    <source>
        <dbReference type="ARBA" id="ARBA00029764"/>
    </source>
</evidence>
<evidence type="ECO:0000256" key="20">
    <source>
        <dbReference type="ARBA" id="ARBA00046944"/>
    </source>
</evidence>
<evidence type="ECO:0000256" key="14">
    <source>
        <dbReference type="ARBA" id="ARBA00023201"/>
    </source>
</evidence>
<evidence type="ECO:0000256" key="19">
    <source>
        <dbReference type="ARBA" id="ARBA00045420"/>
    </source>
</evidence>
<evidence type="ECO:0000256" key="6">
    <source>
        <dbReference type="ARBA" id="ARBA00022553"/>
    </source>
</evidence>
<evidence type="ECO:0000256" key="4">
    <source>
        <dbReference type="ARBA" id="ARBA00022448"/>
    </source>
</evidence>
<keyword evidence="7 21" id="KW-0812">Transmembrane</keyword>
<evidence type="ECO:0000256" key="13">
    <source>
        <dbReference type="ARBA" id="ARBA00023180"/>
    </source>
</evidence>
<evidence type="ECO:0000256" key="11">
    <source>
        <dbReference type="ARBA" id="ARBA00023136"/>
    </source>
</evidence>
<evidence type="ECO:0000256" key="8">
    <source>
        <dbReference type="ARBA" id="ARBA00022847"/>
    </source>
</evidence>
<dbReference type="NCBIfam" id="NF037997">
    <property type="entry name" value="Na_Pi_symport"/>
    <property type="match status" value="1"/>
</dbReference>
<keyword evidence="12" id="KW-1015">Disulfide bond</keyword>
<comment type="subunit">
    <text evidence="20">Interacts via its C-terminal region with NHERF4. Interacts with NHERF1. Interacts with TMEM174; regulates SLC34A1 internalization by PTH and FGF23.</text>
</comment>
<dbReference type="PANTHER" id="PTHR10010">
    <property type="entry name" value="SOLUTE CARRIER FAMILY 34 SODIUM PHOSPHATE , MEMBER 2-RELATED"/>
    <property type="match status" value="1"/>
</dbReference>
<dbReference type="AlphaFoldDB" id="A0A3Q3WS09"/>
<evidence type="ECO:0000256" key="18">
    <source>
        <dbReference type="ARBA" id="ARBA00034042"/>
    </source>
</evidence>
<feature type="transmembrane region" description="Helical" evidence="21">
    <location>
        <begin position="375"/>
        <end position="391"/>
    </location>
</feature>
<feature type="transmembrane region" description="Helical" evidence="21">
    <location>
        <begin position="55"/>
        <end position="78"/>
    </location>
</feature>
<evidence type="ECO:0000256" key="9">
    <source>
        <dbReference type="ARBA" id="ARBA00022989"/>
    </source>
</evidence>
<evidence type="ECO:0000256" key="2">
    <source>
        <dbReference type="ARBA" id="ARBA00005808"/>
    </source>
</evidence>
<dbReference type="GO" id="GO:0030643">
    <property type="term" value="P:intracellular phosphate ion homeostasis"/>
    <property type="evidence" value="ECO:0007669"/>
    <property type="project" value="TreeGrafter"/>
</dbReference>
<dbReference type="Pfam" id="PF02690">
    <property type="entry name" value="Na_Pi_cotrans"/>
    <property type="match status" value="2"/>
</dbReference>
<dbReference type="OMA" id="KQWCQTT"/>
<dbReference type="NCBIfam" id="TIGR01013">
    <property type="entry name" value="2a58"/>
    <property type="match status" value="1"/>
</dbReference>
<evidence type="ECO:0000256" key="10">
    <source>
        <dbReference type="ARBA" id="ARBA00023065"/>
    </source>
</evidence>
<keyword evidence="5" id="KW-1003">Cell membrane</keyword>
<dbReference type="PANTHER" id="PTHR10010:SF21">
    <property type="entry name" value="SODIUM-DEPENDENT PHOSPHATE TRANSPORT PROTEIN 2A"/>
    <property type="match status" value="1"/>
</dbReference>
<dbReference type="GO" id="GO:0005903">
    <property type="term" value="C:brush border"/>
    <property type="evidence" value="ECO:0007669"/>
    <property type="project" value="TreeGrafter"/>
</dbReference>
<keyword evidence="14" id="KW-0739">Sodium transport</keyword>
<evidence type="ECO:0000256" key="5">
    <source>
        <dbReference type="ARBA" id="ARBA00022475"/>
    </source>
</evidence>
<comment type="subcellular location">
    <subcellularLocation>
        <location evidence="1">Apical cell membrane</location>
        <topology evidence="1">Multi-pass membrane protein</topology>
    </subcellularLocation>
</comment>
<proteinExistence type="inferred from homology"/>
<evidence type="ECO:0000256" key="15">
    <source>
        <dbReference type="ARBA" id="ARBA00029614"/>
    </source>
</evidence>
<keyword evidence="6" id="KW-0597">Phosphoprotein</keyword>
<organism evidence="22 23">
    <name type="scientific">Mola mola</name>
    <name type="common">Ocean sunfish</name>
    <name type="synonym">Tetraodon mola</name>
    <dbReference type="NCBI Taxonomy" id="94237"/>
    <lineage>
        <taxon>Eukaryota</taxon>
        <taxon>Metazoa</taxon>
        <taxon>Chordata</taxon>
        <taxon>Craniata</taxon>
        <taxon>Vertebrata</taxon>
        <taxon>Euteleostomi</taxon>
        <taxon>Actinopterygii</taxon>
        <taxon>Neopterygii</taxon>
        <taxon>Teleostei</taxon>
        <taxon>Neoteleostei</taxon>
        <taxon>Acanthomorphata</taxon>
        <taxon>Eupercaria</taxon>
        <taxon>Tetraodontiformes</taxon>
        <taxon>Molidae</taxon>
        <taxon>Mola</taxon>
    </lineage>
</organism>
<keyword evidence="10" id="KW-0406">Ion transport</keyword>
<dbReference type="GO" id="GO:0005436">
    <property type="term" value="F:sodium:phosphate symporter activity"/>
    <property type="evidence" value="ECO:0007669"/>
    <property type="project" value="InterPro"/>
</dbReference>
<feature type="transmembrane region" description="Helical" evidence="21">
    <location>
        <begin position="494"/>
        <end position="515"/>
    </location>
</feature>
<feature type="transmembrane region" description="Helical" evidence="21">
    <location>
        <begin position="90"/>
        <end position="109"/>
    </location>
</feature>
<dbReference type="InterPro" id="IPR003841">
    <property type="entry name" value="Na/Pi_transpt"/>
</dbReference>
<accession>A0A3Q3WS09</accession>
<feature type="transmembrane region" description="Helical" evidence="21">
    <location>
        <begin position="421"/>
        <end position="445"/>
    </location>
</feature>
<evidence type="ECO:0000313" key="22">
    <source>
        <dbReference type="Ensembl" id="ENSMMOP00000017998.1"/>
    </source>
</evidence>
<evidence type="ECO:0000256" key="21">
    <source>
        <dbReference type="SAM" id="Phobius"/>
    </source>
</evidence>
<keyword evidence="11 21" id="KW-0472">Membrane</keyword>
<comment type="catalytic activity">
    <reaction evidence="18">
        <text>3 Na(+)(out) + phosphate(out) = 3 Na(+)(in) + phosphate(in)</text>
        <dbReference type="Rhea" id="RHEA:71255"/>
        <dbReference type="ChEBI" id="CHEBI:29101"/>
        <dbReference type="ChEBI" id="CHEBI:43474"/>
    </reaction>
    <physiologicalReaction direction="left-to-right" evidence="18">
        <dbReference type="Rhea" id="RHEA:71256"/>
    </physiologicalReaction>
</comment>
<evidence type="ECO:0000256" key="7">
    <source>
        <dbReference type="ARBA" id="ARBA00022692"/>
    </source>
</evidence>
<keyword evidence="9 21" id="KW-1133">Transmembrane helix</keyword>
<evidence type="ECO:0000313" key="23">
    <source>
        <dbReference type="Proteomes" id="UP000261620"/>
    </source>
</evidence>
<dbReference type="GO" id="GO:0044341">
    <property type="term" value="P:sodium-dependent phosphate transport"/>
    <property type="evidence" value="ECO:0007669"/>
    <property type="project" value="InterPro"/>
</dbReference>
<name>A0A3Q3WS09_MOLML</name>
<dbReference type="Proteomes" id="UP000261620">
    <property type="component" value="Unplaced"/>
</dbReference>
<reference evidence="22" key="1">
    <citation type="submission" date="2025-08" db="UniProtKB">
        <authorList>
            <consortium name="Ensembl"/>
        </authorList>
    </citation>
    <scope>IDENTIFICATION</scope>
</reference>
<evidence type="ECO:0000256" key="12">
    <source>
        <dbReference type="ARBA" id="ARBA00023157"/>
    </source>
</evidence>
<comment type="similarity">
    <text evidence="2">Belongs to the SLC34A transporter family.</text>
</comment>
<feature type="transmembrane region" description="Helical" evidence="21">
    <location>
        <begin position="347"/>
        <end position="369"/>
    </location>
</feature>
<dbReference type="GO" id="GO:0031982">
    <property type="term" value="C:vesicle"/>
    <property type="evidence" value="ECO:0007669"/>
    <property type="project" value="TreeGrafter"/>
</dbReference>
<reference evidence="22" key="2">
    <citation type="submission" date="2025-09" db="UniProtKB">
        <authorList>
            <consortium name="Ensembl"/>
        </authorList>
    </citation>
    <scope>IDENTIFICATION</scope>
</reference>
<keyword evidence="4" id="KW-0813">Transport</keyword>
<evidence type="ECO:0000256" key="17">
    <source>
        <dbReference type="ARBA" id="ARBA00031850"/>
    </source>
</evidence>
<feature type="transmembrane region" description="Helical" evidence="21">
    <location>
        <begin position="302"/>
        <end position="327"/>
    </location>
</feature>
<sequence length="566" mass="61403">MFGCCSLPVPFLQGHFTINSASFKHIDALQDLIMEPQPKTQRVKTVVSTLCKIPLLFLLLYLFVCSLDILSSAFQLAGGRVAGDIFQENAILSNPVAGLVVGILVTVLVQSSSTSTSIIVSLVSSGLLDVQSAIPIIMGSNIGTSVTNTIVALMQADRNYNDFRAFAGATVHDCFNWLSVLVLLPLEAASGLLRRTSQLAVDTLQLSSEEEAPELLKVLTEPLTMMIIQLDRSAITAIALGDQTVRNKSLVKHWCQSTTVKSVLLSVYRCRQENATSWGTYNLSDHTQKCMHLFVDCSLSDLVIGLILLACSLLVLCSCLILLVKLLNSLLKGQVSSVINKVINTDFPFPFTWLAGYMALLVGAGMTFLVQSSSVFTSAITPLIGIGVINIERAYPLTLGSNLGTTTTAILAALASPGDKLAAATQVALCHFFFNLLGILLWYPIPASRLPIRMACALGKCTARYRWFAVLYLILCFLLFPSLVFALSVAGWKVMAGVGVPMIILVISGVIVNILQARMPGCLPRILQNWEFLPIWMTSLQPLDDLITRMTLFGVGSFCWGGRRCP</sequence>
<protein>
    <recommendedName>
        <fullName evidence="3">Sodium-dependent phosphate transport protein 2A</fullName>
    </recommendedName>
    <alternativeName>
        <fullName evidence="17">Na(+)-dependent phosphate cotransporter 2A</fullName>
    </alternativeName>
    <alternativeName>
        <fullName evidence="15">Sodium/phosphate cotransporter 2A</fullName>
    </alternativeName>
    <alternativeName>
        <fullName evidence="16">Solute carrier family 34 member 1</fullName>
    </alternativeName>
</protein>
<keyword evidence="14" id="KW-0915">Sodium</keyword>
<comment type="function">
    <text evidence="19">Involved in actively transporting phosphate into cells via Na(+) cotransport in the renal brush border membrane. The cotransport has a Na(+):Pi stoichiometry of 3:1 and is electrogenic.</text>
</comment>
<evidence type="ECO:0000256" key="3">
    <source>
        <dbReference type="ARBA" id="ARBA00020021"/>
    </source>
</evidence>
<evidence type="ECO:0000256" key="1">
    <source>
        <dbReference type="ARBA" id="ARBA00004424"/>
    </source>
</evidence>
<keyword evidence="13" id="KW-0325">Glycoprotein</keyword>